<accession>A0A6A7AA05</accession>
<reference evidence="2" key="1">
    <citation type="journal article" date="2020" name="Stud. Mycol.">
        <title>101 Dothideomycetes genomes: a test case for predicting lifestyles and emergence of pathogens.</title>
        <authorList>
            <person name="Haridas S."/>
            <person name="Albert R."/>
            <person name="Binder M."/>
            <person name="Bloem J."/>
            <person name="Labutti K."/>
            <person name="Salamov A."/>
            <person name="Andreopoulos B."/>
            <person name="Baker S."/>
            <person name="Barry K."/>
            <person name="Bills G."/>
            <person name="Bluhm B."/>
            <person name="Cannon C."/>
            <person name="Castanera R."/>
            <person name="Culley D."/>
            <person name="Daum C."/>
            <person name="Ezra D."/>
            <person name="Gonzalez J."/>
            <person name="Henrissat B."/>
            <person name="Kuo A."/>
            <person name="Liang C."/>
            <person name="Lipzen A."/>
            <person name="Lutzoni F."/>
            <person name="Magnuson J."/>
            <person name="Mondo S."/>
            <person name="Nolan M."/>
            <person name="Ohm R."/>
            <person name="Pangilinan J."/>
            <person name="Park H.-J."/>
            <person name="Ramirez L."/>
            <person name="Alfaro M."/>
            <person name="Sun H."/>
            <person name="Tritt A."/>
            <person name="Yoshinaga Y."/>
            <person name="Zwiers L.-H."/>
            <person name="Turgeon B."/>
            <person name="Goodwin S."/>
            <person name="Spatafora J."/>
            <person name="Crous P."/>
            <person name="Grigoriev I."/>
        </authorList>
    </citation>
    <scope>NUCLEOTIDE SEQUENCE</scope>
    <source>
        <strain evidence="2">CBS 113818</strain>
    </source>
</reference>
<feature type="region of interest" description="Disordered" evidence="1">
    <location>
        <begin position="1"/>
        <end position="25"/>
    </location>
</feature>
<feature type="compositionally biased region" description="Basic and acidic residues" evidence="1">
    <location>
        <begin position="7"/>
        <end position="17"/>
    </location>
</feature>
<organism evidence="2 3">
    <name type="scientific">Ophiobolus disseminans</name>
    <dbReference type="NCBI Taxonomy" id="1469910"/>
    <lineage>
        <taxon>Eukaryota</taxon>
        <taxon>Fungi</taxon>
        <taxon>Dikarya</taxon>
        <taxon>Ascomycota</taxon>
        <taxon>Pezizomycotina</taxon>
        <taxon>Dothideomycetes</taxon>
        <taxon>Pleosporomycetidae</taxon>
        <taxon>Pleosporales</taxon>
        <taxon>Pleosporineae</taxon>
        <taxon>Phaeosphaeriaceae</taxon>
        <taxon>Ophiobolus</taxon>
    </lineage>
</organism>
<proteinExistence type="predicted"/>
<sequence length="154" mass="16967">MSTTQKQETRVLEEEGNHPPQPYNSLSEAVAADMQSLSVGDPSATISVPMVHSTELKRKRDLFFPMGKRGVVTQTVIVRKMTREHYLKRYAKDAEGNYVGTEAPAIDAGLVFVLGKSSNEELLQQVRKVAFGKEHSNQYHMNGWAATQAGGGAF</sequence>
<gene>
    <name evidence="2" type="ORF">CC86DRAFT_404085</name>
</gene>
<protein>
    <submittedName>
        <fullName evidence="2">Uncharacterized protein</fullName>
    </submittedName>
</protein>
<evidence type="ECO:0000313" key="2">
    <source>
        <dbReference type="EMBL" id="KAF2829445.1"/>
    </source>
</evidence>
<dbReference type="Proteomes" id="UP000799424">
    <property type="component" value="Unassembled WGS sequence"/>
</dbReference>
<dbReference type="EMBL" id="MU006221">
    <property type="protein sequence ID" value="KAF2829445.1"/>
    <property type="molecule type" value="Genomic_DNA"/>
</dbReference>
<keyword evidence="3" id="KW-1185">Reference proteome</keyword>
<evidence type="ECO:0000313" key="3">
    <source>
        <dbReference type="Proteomes" id="UP000799424"/>
    </source>
</evidence>
<name>A0A6A7AA05_9PLEO</name>
<dbReference type="OrthoDB" id="4158258at2759"/>
<dbReference type="AlphaFoldDB" id="A0A6A7AA05"/>
<evidence type="ECO:0000256" key="1">
    <source>
        <dbReference type="SAM" id="MobiDB-lite"/>
    </source>
</evidence>